<dbReference type="InterPro" id="IPR036322">
    <property type="entry name" value="WD40_repeat_dom_sf"/>
</dbReference>
<dbReference type="InterPro" id="IPR019775">
    <property type="entry name" value="WD40_repeat_CS"/>
</dbReference>
<dbReference type="OrthoDB" id="308449at2759"/>
<comment type="caution">
    <text evidence="5">The sequence shown here is derived from an EMBL/GenBank/DDBJ whole genome shotgun (WGS) entry which is preliminary data.</text>
</comment>
<dbReference type="SMART" id="SM00320">
    <property type="entry name" value="WD40"/>
    <property type="match status" value="5"/>
</dbReference>
<dbReference type="PANTHER" id="PTHR44675:SF1">
    <property type="entry name" value="P21-ACTIVATED PROTEIN KINASE-INTERACTING PROTEIN 1"/>
    <property type="match status" value="1"/>
</dbReference>
<sequence length="383" mass="42307">MLVPVEEAHVQHALPNLEVLVGTYEEFNLGFKLTKNSEGGLSFVPSFTNHSHCGSIRSNATCKQFLASGSTDESIRLFNLKTRAEYGFLQQHNGTITCLEFFQQSFLFSGSDDGNVCVWNTRTWNCEKTLKAHEGGVTAISIHPSGKLALTVGKDRAMKTWNLIKGRTAYVTNIKAVADSVKWSPEGTVWAVSINNVVNVYEVKSAGIVHTIDFKTRINCIVFLNEDTLLIGGEGPNIETHSILQRKVLSQFKAHEKRVKAAVLTKFNTSEELHLITASNDGFIKLWRILDMSEEPVLVTEIDSTCRITCLSLWTEKSSSLPLQKDVKPSVAQVRNNASKLSIELPSPNKTGTKKSIPKRKHLVKKSVIVKTASGPFIAAPLI</sequence>
<dbReference type="PROSITE" id="PS50294">
    <property type="entry name" value="WD_REPEATS_REGION"/>
    <property type="match status" value="2"/>
</dbReference>
<organism evidence="5 6">
    <name type="scientific">Daphnia galeata</name>
    <dbReference type="NCBI Taxonomy" id="27404"/>
    <lineage>
        <taxon>Eukaryota</taxon>
        <taxon>Metazoa</taxon>
        <taxon>Ecdysozoa</taxon>
        <taxon>Arthropoda</taxon>
        <taxon>Crustacea</taxon>
        <taxon>Branchiopoda</taxon>
        <taxon>Diplostraca</taxon>
        <taxon>Cladocera</taxon>
        <taxon>Anomopoda</taxon>
        <taxon>Daphniidae</taxon>
        <taxon>Daphnia</taxon>
    </lineage>
</organism>
<evidence type="ECO:0000256" key="1">
    <source>
        <dbReference type="ARBA" id="ARBA00022574"/>
    </source>
</evidence>
<evidence type="ECO:0000313" key="5">
    <source>
        <dbReference type="EMBL" id="CAH0108919.1"/>
    </source>
</evidence>
<name>A0A8J2WJ68_9CRUS</name>
<dbReference type="EMBL" id="CAKKLH010000289">
    <property type="protein sequence ID" value="CAH0108919.1"/>
    <property type="molecule type" value="Genomic_DNA"/>
</dbReference>
<keyword evidence="1 4" id="KW-0853">WD repeat</keyword>
<dbReference type="Gene3D" id="2.130.10.10">
    <property type="entry name" value="YVTN repeat-like/Quinoprotein amine dehydrogenase"/>
    <property type="match status" value="2"/>
</dbReference>
<dbReference type="InterPro" id="IPR015943">
    <property type="entry name" value="WD40/YVTN_repeat-like_dom_sf"/>
</dbReference>
<keyword evidence="2" id="KW-0677">Repeat</keyword>
<evidence type="ECO:0000256" key="2">
    <source>
        <dbReference type="ARBA" id="ARBA00022737"/>
    </source>
</evidence>
<dbReference type="Proteomes" id="UP000789390">
    <property type="component" value="Unassembled WGS sequence"/>
</dbReference>
<dbReference type="PANTHER" id="PTHR44675">
    <property type="entry name" value="PAK1 INTERACTING PROTEIN 1"/>
    <property type="match status" value="1"/>
</dbReference>
<dbReference type="InterPro" id="IPR051959">
    <property type="entry name" value="PAK1-Kinase_Regulator"/>
</dbReference>
<protein>
    <recommendedName>
        <fullName evidence="7">P21-activated protein kinase-interacting protein 1</fullName>
    </recommendedName>
</protein>
<proteinExistence type="predicted"/>
<evidence type="ECO:0000256" key="3">
    <source>
        <dbReference type="ARBA" id="ARBA00045213"/>
    </source>
</evidence>
<dbReference type="PROSITE" id="PS50082">
    <property type="entry name" value="WD_REPEATS_2"/>
    <property type="match status" value="2"/>
</dbReference>
<keyword evidence="6" id="KW-1185">Reference proteome</keyword>
<dbReference type="InterPro" id="IPR001680">
    <property type="entry name" value="WD40_rpt"/>
</dbReference>
<dbReference type="PROSITE" id="PS00678">
    <property type="entry name" value="WD_REPEATS_1"/>
    <property type="match status" value="2"/>
</dbReference>
<dbReference type="AlphaFoldDB" id="A0A8J2WJ68"/>
<accession>A0A8J2WJ68</accession>
<reference evidence="5" key="1">
    <citation type="submission" date="2021-11" db="EMBL/GenBank/DDBJ databases">
        <authorList>
            <person name="Schell T."/>
        </authorList>
    </citation>
    <scope>NUCLEOTIDE SEQUENCE</scope>
    <source>
        <strain evidence="5">M5</strain>
    </source>
</reference>
<feature type="repeat" description="WD" evidence="4">
    <location>
        <begin position="130"/>
        <end position="171"/>
    </location>
</feature>
<dbReference type="SUPFAM" id="SSF50978">
    <property type="entry name" value="WD40 repeat-like"/>
    <property type="match status" value="1"/>
</dbReference>
<evidence type="ECO:0008006" key="7">
    <source>
        <dbReference type="Google" id="ProtNLM"/>
    </source>
</evidence>
<comment type="function">
    <text evidence="3">Negatively regulates the PAK1 kinase. PAK1 is a member of the PAK kinase family, which has been shown to play a positive role in the regulation of signaling pathways involving MAPK8 and RELA. PAK1 exists as an inactive homodimer, which is activated by binding of small GTPases such as CDC42 to an N-terminal regulatory domain. PAK1IP1 also binds to the N-terminus of PAK1, and inhibits the specific activation of PAK1 by CDC42. May be involved in ribosomal large subunit assembly.</text>
</comment>
<evidence type="ECO:0000256" key="4">
    <source>
        <dbReference type="PROSITE-ProRule" id="PRU00221"/>
    </source>
</evidence>
<dbReference type="Pfam" id="PF00400">
    <property type="entry name" value="WD40"/>
    <property type="match status" value="3"/>
</dbReference>
<feature type="repeat" description="WD" evidence="4">
    <location>
        <begin position="89"/>
        <end position="129"/>
    </location>
</feature>
<evidence type="ECO:0000313" key="6">
    <source>
        <dbReference type="Proteomes" id="UP000789390"/>
    </source>
</evidence>
<gene>
    <name evidence="5" type="ORF">DGAL_LOCUS12375</name>
</gene>